<dbReference type="FunFam" id="3.40.50.300:FF:000021">
    <property type="entry name" value="Lon protease homolog"/>
    <property type="match status" value="1"/>
</dbReference>
<dbReference type="Gene3D" id="2.30.130.40">
    <property type="entry name" value="LON domain-like"/>
    <property type="match status" value="1"/>
</dbReference>
<keyword evidence="2 11" id="KW-0645">Protease</keyword>
<dbReference type="InterPro" id="IPR020568">
    <property type="entry name" value="Ribosomal_Su5_D2-typ_SF"/>
</dbReference>
<keyword evidence="3 11" id="KW-0547">Nucleotide-binding</keyword>
<dbReference type="CDD" id="cd19500">
    <property type="entry name" value="RecA-like_Lon"/>
    <property type="match status" value="1"/>
</dbReference>
<evidence type="ECO:0000256" key="11">
    <source>
        <dbReference type="HAMAP-Rule" id="MF_03120"/>
    </source>
</evidence>
<dbReference type="FunFam" id="1.10.8.60:FF:000043">
    <property type="entry name" value="Lon protease homolog, mitochondrial"/>
    <property type="match status" value="1"/>
</dbReference>
<dbReference type="GO" id="GO:0004252">
    <property type="term" value="F:serine-type endopeptidase activity"/>
    <property type="evidence" value="ECO:0007669"/>
    <property type="project" value="UniProtKB-UniRule"/>
</dbReference>
<keyword evidence="6 11" id="KW-0067">ATP-binding</keyword>
<protein>
    <recommendedName>
        <fullName evidence="11">Lon protease homolog, mitochondrial</fullName>
        <ecNumber evidence="11">3.4.21.53</ecNumber>
    </recommendedName>
</protein>
<name>A0A6P4F6Z1_DRORH</name>
<accession>A0A6P4F6Z1</accession>
<dbReference type="Gene3D" id="3.30.230.10">
    <property type="match status" value="1"/>
</dbReference>
<feature type="domain" description="Lon proteolytic" evidence="15">
    <location>
        <begin position="806"/>
        <end position="998"/>
    </location>
</feature>
<dbReference type="PROSITE" id="PS51787">
    <property type="entry name" value="LON_N"/>
    <property type="match status" value="1"/>
</dbReference>
<dbReference type="InterPro" id="IPR003111">
    <property type="entry name" value="Lon_prtase_N"/>
</dbReference>
<gene>
    <name evidence="19" type="primary">LOC108049521</name>
    <name evidence="17" type="synonym">108049521</name>
</gene>
<dbReference type="GO" id="GO:0051131">
    <property type="term" value="P:chaperone-mediated protein complex assembly"/>
    <property type="evidence" value="ECO:0007669"/>
    <property type="project" value="UniProtKB-UniRule"/>
</dbReference>
<dbReference type="PRINTS" id="PR00830">
    <property type="entry name" value="ENDOLAPTASE"/>
</dbReference>
<evidence type="ECO:0000256" key="8">
    <source>
        <dbReference type="ARBA" id="ARBA00023125"/>
    </source>
</evidence>
<evidence type="ECO:0000256" key="6">
    <source>
        <dbReference type="ARBA" id="ARBA00022840"/>
    </source>
</evidence>
<dbReference type="InterPro" id="IPR046336">
    <property type="entry name" value="Lon_prtase_N_sf"/>
</dbReference>
<dbReference type="InterPro" id="IPR054594">
    <property type="entry name" value="Lon_lid"/>
</dbReference>
<keyword evidence="8 11" id="KW-0238">DNA-binding</keyword>
<dbReference type="InterPro" id="IPR015947">
    <property type="entry name" value="PUA-like_sf"/>
</dbReference>
<dbReference type="InterPro" id="IPR004815">
    <property type="entry name" value="Lon_bac/euk-typ"/>
</dbReference>
<evidence type="ECO:0000313" key="18">
    <source>
        <dbReference type="Proteomes" id="UP001652680"/>
    </source>
</evidence>
<keyword evidence="18" id="KW-1185">Reference proteome</keyword>
<evidence type="ECO:0000313" key="17">
    <source>
        <dbReference type="EnsemblMetazoa" id="XP_016986210.1"/>
    </source>
</evidence>
<dbReference type="PROSITE" id="PS51786">
    <property type="entry name" value="LON_PROTEOLYTIC"/>
    <property type="match status" value="1"/>
</dbReference>
<dbReference type="Pfam" id="PF00004">
    <property type="entry name" value="AAA"/>
    <property type="match status" value="1"/>
</dbReference>
<evidence type="ECO:0000256" key="9">
    <source>
        <dbReference type="ARBA" id="ARBA00023128"/>
    </source>
</evidence>
<dbReference type="Gene3D" id="3.40.50.300">
    <property type="entry name" value="P-loop containing nucleotide triphosphate hydrolases"/>
    <property type="match status" value="1"/>
</dbReference>
<dbReference type="SMART" id="SM00382">
    <property type="entry name" value="AAA"/>
    <property type="match status" value="1"/>
</dbReference>
<dbReference type="PANTHER" id="PTHR43718:SF2">
    <property type="entry name" value="LON PROTEASE HOMOLOG, MITOCHONDRIAL"/>
    <property type="match status" value="1"/>
</dbReference>
<dbReference type="GO" id="GO:0006515">
    <property type="term" value="P:protein quality control for misfolded or incompletely synthesized proteins"/>
    <property type="evidence" value="ECO:0007669"/>
    <property type="project" value="UniProtKB-UniRule"/>
</dbReference>
<dbReference type="GO" id="GO:0034599">
    <property type="term" value="P:cellular response to oxidative stress"/>
    <property type="evidence" value="ECO:0007669"/>
    <property type="project" value="UniProtKB-UniRule"/>
</dbReference>
<dbReference type="FunFam" id="3.30.230.10:FF:000015">
    <property type="entry name" value="Lon protease homolog, mitochondrial"/>
    <property type="match status" value="1"/>
</dbReference>
<dbReference type="CTD" id="40138"/>
<dbReference type="FunFam" id="1.20.5.5270:FF:000001">
    <property type="entry name" value="Lon protease homolog, mitochondrial"/>
    <property type="match status" value="1"/>
</dbReference>
<evidence type="ECO:0000259" key="15">
    <source>
        <dbReference type="PROSITE" id="PS51786"/>
    </source>
</evidence>
<dbReference type="Gene3D" id="1.20.5.5270">
    <property type="match status" value="1"/>
</dbReference>
<dbReference type="GO" id="GO:0003697">
    <property type="term" value="F:single-stranded DNA binding"/>
    <property type="evidence" value="ECO:0007669"/>
    <property type="project" value="TreeGrafter"/>
</dbReference>
<feature type="binding site" evidence="11">
    <location>
        <begin position="570"/>
        <end position="577"/>
    </location>
    <ligand>
        <name>ATP</name>
        <dbReference type="ChEBI" id="CHEBI:30616"/>
    </ligand>
</feature>
<dbReference type="NCBIfam" id="TIGR00763">
    <property type="entry name" value="lon"/>
    <property type="match status" value="1"/>
</dbReference>
<evidence type="ECO:0000256" key="3">
    <source>
        <dbReference type="ARBA" id="ARBA00022741"/>
    </source>
</evidence>
<dbReference type="GO" id="GO:0016887">
    <property type="term" value="F:ATP hydrolysis activity"/>
    <property type="evidence" value="ECO:0007669"/>
    <property type="project" value="UniProtKB-UniRule"/>
</dbReference>
<dbReference type="InterPro" id="IPR003593">
    <property type="entry name" value="AAA+_ATPase"/>
</dbReference>
<comment type="function">
    <text evidence="11">ATP-dependent serine protease that mediates the selective degradation of misfolded, unassembled or oxidatively damaged polypeptides as well as certain short-lived regulatory proteins in the mitochondrial matrix. May also have a chaperone function in the assembly of inner membrane protein complexes. Participates in the regulation of mitochondrial gene expression and in the maintenance of the integrity of the mitochondrial genome. Binds to mitochondrial DNA in a site-specific manner.</text>
</comment>
<dbReference type="SUPFAM" id="SSF88697">
    <property type="entry name" value="PUA domain-like"/>
    <property type="match status" value="1"/>
</dbReference>
<dbReference type="GO" id="GO:0005759">
    <property type="term" value="C:mitochondrial matrix"/>
    <property type="evidence" value="ECO:0007669"/>
    <property type="project" value="UniProtKB-SubCell"/>
</dbReference>
<dbReference type="SUPFAM" id="SSF54211">
    <property type="entry name" value="Ribosomal protein S5 domain 2-like"/>
    <property type="match status" value="1"/>
</dbReference>
<evidence type="ECO:0000256" key="10">
    <source>
        <dbReference type="ARBA" id="ARBA00050665"/>
    </source>
</evidence>
<dbReference type="Proteomes" id="UP001652680">
    <property type="component" value="Unassembled WGS sequence"/>
</dbReference>
<reference evidence="19" key="2">
    <citation type="submission" date="2025-04" db="UniProtKB">
        <authorList>
            <consortium name="RefSeq"/>
        </authorList>
    </citation>
    <scope>IDENTIFICATION</scope>
</reference>
<evidence type="ECO:0000256" key="2">
    <source>
        <dbReference type="ARBA" id="ARBA00022670"/>
    </source>
</evidence>
<dbReference type="OrthoDB" id="2411602at2759"/>
<evidence type="ECO:0000256" key="13">
    <source>
        <dbReference type="RuleBase" id="RU000591"/>
    </source>
</evidence>
<proteinExistence type="inferred from homology"/>
<dbReference type="InterPro" id="IPR027503">
    <property type="entry name" value="Lonm_euk"/>
</dbReference>
<dbReference type="GO" id="GO:0007005">
    <property type="term" value="P:mitochondrion organization"/>
    <property type="evidence" value="ECO:0007669"/>
    <property type="project" value="TreeGrafter"/>
</dbReference>
<sequence length="1028" mass="115208">MLARAIRVRPVMRGIASTSMWTRNRPAQSSLIQYCRDQTTRLQRFHGANLMVQRFYSRKRDDPDEDLMENQGPELMSDRDPQLPATVAVPDVWPHVPLLAMRKNPLFPRFMKIVEVSNPIIMDLLRRKVKLNQPYVGVFLKKSDGEEELIHNLNDVYTLGTFAQIQELQDLGDKLRMVVVAHRRIRITGQVVEDLPPPKPVKMTTLHYPLFNIKLQIPAEDQTTDQAEAASMKSRSETARKPRGRVPRSRAGKLREPAAAEEIVQSQTLEPPLKSGKVESVSSPKPPTEANLVEATATGQPGAEGEATQTSSSLPPVLIVEVENVKQPSYKQTEEVKALTQEIIKTLRDIITMNPLYRESLQQMLHQNQRVVDNPIYLCDLGASLSAGEPAELQKILEETDIPERLQLALTLLKKELELSRLQQKIGREVEEKVKQQHRKYILQEQLKVIKKELGIEKDDKDAIGEKYREKLKDKIVPESIMTVIDEELTKLNFLESHSSEFNVTRNYLDWLTSLPWGVISTENLCLEKATEILNNDHYGMEDIKKRILEFIAVSSLKGTTQGKILCFHGPPGVGKTSIAKSIARALNREYFRFSVGGMTDVAEIKGHRRTYVGAMPGKLIQCLKKTKIENPLVLIDEVDKIGKGYQGDPSSALLELLDPEQNANFLDHYLDVPVDLSRVLFICTANVIDTIPEPLRDRMELIEMSGYVAEEKIAIARQYLMPQAMKDCGLTDKQINMTEDALNMLIRSYCRESGVRNLQKHIEKVIRKVAFRLVKKEGEHFPVNADNLTTFLGKQIFSSDRMYATTPVGVVMGLAWTAMGGSSLYIETSRRHIRHAEKSDKTAASGTLHITGNLGDVMKESAQIALTVARNFLNSLEPNNLFLEQEHIHLHVPEGATPKDGPSAGITIITALVSLATGKPVRQDVAMTGEVSLKGKVLTVGGIKEKTIAARRSGVNCLILPVDNKKDFEELPTYITEGLEVHFATNYEDVYKIAFADATETTTNNVVEQEPLQKVSSAAAAKSATWP</sequence>
<dbReference type="InterPro" id="IPR008269">
    <property type="entry name" value="Lon_proteolytic"/>
</dbReference>
<feature type="domain" description="Lon N-terminal" evidence="16">
    <location>
        <begin position="96"/>
        <end position="417"/>
    </location>
</feature>
<dbReference type="PANTHER" id="PTHR43718">
    <property type="entry name" value="LON PROTEASE"/>
    <property type="match status" value="1"/>
</dbReference>
<evidence type="ECO:0000256" key="12">
    <source>
        <dbReference type="PROSITE-ProRule" id="PRU01122"/>
    </source>
</evidence>
<reference evidence="17" key="3">
    <citation type="submission" date="2025-05" db="UniProtKB">
        <authorList>
            <consortium name="EnsemblMetazoa"/>
        </authorList>
    </citation>
    <scope>IDENTIFICATION</scope>
</reference>
<comment type="similarity">
    <text evidence="11 12 13">Belongs to the peptidase S16 family.</text>
</comment>
<dbReference type="InterPro" id="IPR014721">
    <property type="entry name" value="Ribsml_uS5_D2-typ_fold_subgr"/>
</dbReference>
<keyword evidence="4 11" id="KW-0378">Hydrolase</keyword>
<feature type="region of interest" description="Disordered" evidence="14">
    <location>
        <begin position="222"/>
        <end position="290"/>
    </location>
</feature>
<evidence type="ECO:0000256" key="7">
    <source>
        <dbReference type="ARBA" id="ARBA00022946"/>
    </source>
</evidence>
<evidence type="ECO:0000313" key="19">
    <source>
        <dbReference type="RefSeq" id="XP_016986210.1"/>
    </source>
</evidence>
<dbReference type="GO" id="GO:0005524">
    <property type="term" value="F:ATP binding"/>
    <property type="evidence" value="ECO:0007669"/>
    <property type="project" value="UniProtKB-UniRule"/>
</dbReference>
<dbReference type="HAMAP" id="MF_03120">
    <property type="entry name" value="lonm_euk"/>
    <property type="match status" value="1"/>
</dbReference>
<dbReference type="InterPro" id="IPR008268">
    <property type="entry name" value="Peptidase_S16_AS"/>
</dbReference>
<dbReference type="Pfam" id="PF22667">
    <property type="entry name" value="Lon_lid"/>
    <property type="match status" value="1"/>
</dbReference>
<feature type="active site" evidence="11 12">
    <location>
        <position position="947"/>
    </location>
</feature>
<feature type="compositionally biased region" description="Basic residues" evidence="14">
    <location>
        <begin position="241"/>
        <end position="252"/>
    </location>
</feature>
<dbReference type="GO" id="GO:0043565">
    <property type="term" value="F:sequence-specific DNA binding"/>
    <property type="evidence" value="ECO:0007669"/>
    <property type="project" value="UniProtKB-UniRule"/>
</dbReference>
<dbReference type="Gene3D" id="1.10.8.60">
    <property type="match status" value="1"/>
</dbReference>
<dbReference type="GeneID" id="108049521"/>
<dbReference type="Gene3D" id="1.20.58.1480">
    <property type="match status" value="1"/>
</dbReference>
<feature type="region of interest" description="Disordered" evidence="14">
    <location>
        <begin position="61"/>
        <end position="81"/>
    </location>
</feature>
<dbReference type="SUPFAM" id="SSF52540">
    <property type="entry name" value="P-loop containing nucleoside triphosphate hydrolases"/>
    <property type="match status" value="1"/>
</dbReference>
<dbReference type="AlphaFoldDB" id="A0A6P4F6Z1"/>
<dbReference type="Pfam" id="PF05362">
    <property type="entry name" value="Lon_C"/>
    <property type="match status" value="1"/>
</dbReference>
<dbReference type="InterPro" id="IPR027065">
    <property type="entry name" value="Lon_Prtase"/>
</dbReference>
<dbReference type="InterPro" id="IPR027417">
    <property type="entry name" value="P-loop_NTPase"/>
</dbReference>
<keyword evidence="9 11" id="KW-0496">Mitochondrion</keyword>
<reference evidence="18" key="1">
    <citation type="journal article" date="2021" name="Elife">
        <title>Highly contiguous assemblies of 101 drosophilid genomes.</title>
        <authorList>
            <person name="Kim B.Y."/>
            <person name="Wang J.R."/>
            <person name="Miller D.E."/>
            <person name="Barmina O."/>
            <person name="Delaney E."/>
            <person name="Thompson A."/>
            <person name="Comeault A.A."/>
            <person name="Peede D."/>
            <person name="D'Agostino E.R."/>
            <person name="Pelaez J."/>
            <person name="Aguilar J.M."/>
            <person name="Haji D."/>
            <person name="Matsunaga T."/>
            <person name="Armstrong E.E."/>
            <person name="Zych M."/>
            <person name="Ogawa Y."/>
            <person name="Stamenkovic-Radak M."/>
            <person name="Jelic M."/>
            <person name="Veselinovic M.S."/>
            <person name="Tanaskovic M."/>
            <person name="Eric P."/>
            <person name="Gao J.J."/>
            <person name="Katoh T.K."/>
            <person name="Toda M.J."/>
            <person name="Watabe H."/>
            <person name="Watada M."/>
            <person name="Davis J.S."/>
            <person name="Moyle L.C."/>
            <person name="Manoli G."/>
            <person name="Bertolini E."/>
            <person name="Kostal V."/>
            <person name="Hawley R.S."/>
            <person name="Takahashi A."/>
            <person name="Jones C.D."/>
            <person name="Price D.K."/>
            <person name="Whiteman N."/>
            <person name="Kopp A."/>
            <person name="Matute D.R."/>
            <person name="Petrov D.A."/>
        </authorList>
    </citation>
    <scope>NUCLEOTIDE SEQUENCE [LARGE SCALE GENOMIC DNA]</scope>
</reference>
<dbReference type="FunFam" id="1.20.58.1480:FF:000002">
    <property type="entry name" value="Lon protease homolog, mitochondrial"/>
    <property type="match status" value="1"/>
</dbReference>
<dbReference type="GO" id="GO:0004176">
    <property type="term" value="F:ATP-dependent peptidase activity"/>
    <property type="evidence" value="ECO:0007669"/>
    <property type="project" value="UniProtKB-UniRule"/>
</dbReference>
<evidence type="ECO:0000256" key="4">
    <source>
        <dbReference type="ARBA" id="ARBA00022801"/>
    </source>
</evidence>
<feature type="active site" evidence="11 12">
    <location>
        <position position="904"/>
    </location>
</feature>
<dbReference type="SMART" id="SM00464">
    <property type="entry name" value="LON"/>
    <property type="match status" value="1"/>
</dbReference>
<comment type="subunit">
    <text evidence="11">Homohexamer or homoheptamer. Organized in a ring with a central cavity.</text>
</comment>
<evidence type="ECO:0000256" key="1">
    <source>
        <dbReference type="ARBA" id="ARBA00004305"/>
    </source>
</evidence>
<keyword evidence="5 11" id="KW-0720">Serine protease</keyword>
<dbReference type="Pfam" id="PF02190">
    <property type="entry name" value="LON_substr_bdg"/>
    <property type="match status" value="1"/>
</dbReference>
<dbReference type="EC" id="3.4.21.53" evidence="11"/>
<evidence type="ECO:0000259" key="16">
    <source>
        <dbReference type="PROSITE" id="PS51787"/>
    </source>
</evidence>
<dbReference type="EnsemblMetazoa" id="XM_017130721.2">
    <property type="protein sequence ID" value="XP_016986210.1"/>
    <property type="gene ID" value="LOC108049521"/>
</dbReference>
<dbReference type="InterPro" id="IPR003959">
    <property type="entry name" value="ATPase_AAA_core"/>
</dbReference>
<keyword evidence="7" id="KW-0809">Transit peptide</keyword>
<comment type="catalytic activity">
    <reaction evidence="10 11">
        <text>Hydrolysis of proteins in presence of ATP.</text>
        <dbReference type="EC" id="3.4.21.53"/>
    </reaction>
</comment>
<dbReference type="FunFam" id="2.30.130.40:FF:000012">
    <property type="entry name" value="Lon protease homolog, mitochondrial"/>
    <property type="match status" value="1"/>
</dbReference>
<dbReference type="GO" id="GO:0070407">
    <property type="term" value="P:oxidation-dependent protein catabolic process"/>
    <property type="evidence" value="ECO:0007669"/>
    <property type="project" value="UniProtKB-UniRule"/>
</dbReference>
<organism evidence="19">
    <name type="scientific">Drosophila rhopaloa</name>
    <name type="common">Fruit fly</name>
    <dbReference type="NCBI Taxonomy" id="1041015"/>
    <lineage>
        <taxon>Eukaryota</taxon>
        <taxon>Metazoa</taxon>
        <taxon>Ecdysozoa</taxon>
        <taxon>Arthropoda</taxon>
        <taxon>Hexapoda</taxon>
        <taxon>Insecta</taxon>
        <taxon>Pterygota</taxon>
        <taxon>Neoptera</taxon>
        <taxon>Endopterygota</taxon>
        <taxon>Diptera</taxon>
        <taxon>Brachycera</taxon>
        <taxon>Muscomorpha</taxon>
        <taxon>Ephydroidea</taxon>
        <taxon>Drosophilidae</taxon>
        <taxon>Drosophila</taxon>
        <taxon>Sophophora</taxon>
    </lineage>
</organism>
<dbReference type="PROSITE" id="PS01046">
    <property type="entry name" value="LON_SER"/>
    <property type="match status" value="1"/>
</dbReference>
<dbReference type="RefSeq" id="XP_016986210.1">
    <property type="nucleotide sequence ID" value="XM_017130721.1"/>
</dbReference>
<evidence type="ECO:0000256" key="14">
    <source>
        <dbReference type="SAM" id="MobiDB-lite"/>
    </source>
</evidence>
<evidence type="ECO:0000256" key="5">
    <source>
        <dbReference type="ARBA" id="ARBA00022825"/>
    </source>
</evidence>
<comment type="subcellular location">
    <subcellularLocation>
        <location evidence="1 11">Mitochondrion matrix</location>
    </subcellularLocation>
</comment>